<dbReference type="Proteomes" id="UP000294743">
    <property type="component" value="Unassembled WGS sequence"/>
</dbReference>
<accession>A0A4R7ZAB3</accession>
<keyword evidence="1" id="KW-1133">Transmembrane helix</keyword>
<name>A0A4R7ZAB3_9FIRM</name>
<dbReference type="EMBL" id="SODD01000044">
    <property type="protein sequence ID" value="TDW13188.1"/>
    <property type="molecule type" value="Genomic_DNA"/>
</dbReference>
<evidence type="ECO:0008006" key="4">
    <source>
        <dbReference type="Google" id="ProtNLM"/>
    </source>
</evidence>
<keyword evidence="3" id="KW-1185">Reference proteome</keyword>
<feature type="transmembrane region" description="Helical" evidence="1">
    <location>
        <begin position="6"/>
        <end position="24"/>
    </location>
</feature>
<keyword evidence="1" id="KW-0812">Transmembrane</keyword>
<gene>
    <name evidence="2" type="ORF">EDD63_1441</name>
</gene>
<protein>
    <recommendedName>
        <fullName evidence="4">DUF3592 domain-containing protein</fullName>
    </recommendedName>
</protein>
<dbReference type="AlphaFoldDB" id="A0A4R7ZAB3"/>
<keyword evidence="1" id="KW-0472">Membrane</keyword>
<evidence type="ECO:0000313" key="3">
    <source>
        <dbReference type="Proteomes" id="UP000294743"/>
    </source>
</evidence>
<evidence type="ECO:0000313" key="2">
    <source>
        <dbReference type="EMBL" id="TDW13188.1"/>
    </source>
</evidence>
<feature type="transmembrane region" description="Helical" evidence="1">
    <location>
        <begin position="125"/>
        <end position="146"/>
    </location>
</feature>
<comment type="caution">
    <text evidence="2">The sequence shown here is derived from an EMBL/GenBank/DDBJ whole genome shotgun (WGS) entry which is preliminary data.</text>
</comment>
<organism evidence="2 3">
    <name type="scientific">Breznakia blatticola</name>
    <dbReference type="NCBI Taxonomy" id="1754012"/>
    <lineage>
        <taxon>Bacteria</taxon>
        <taxon>Bacillati</taxon>
        <taxon>Bacillota</taxon>
        <taxon>Erysipelotrichia</taxon>
        <taxon>Erysipelotrichales</taxon>
        <taxon>Erysipelotrichaceae</taxon>
        <taxon>Breznakia</taxon>
    </lineage>
</organism>
<dbReference type="RefSeq" id="WP_134170898.1">
    <property type="nucleotide sequence ID" value="NZ_SODD01000044.1"/>
</dbReference>
<proteinExistence type="predicted"/>
<sequence length="148" mass="17180">MEQTKTVIILCIALVITIIYFIFMMKIQNKSKAKAYKTIEQAKQDGLEVTGYLLKQRRYYEEKNSVYYKATYKYYINPGSKMYKTNKIMQGRAPAQITLYVNPNNPKKTMGELEMLYGKGPGKMTIPFLLGFVLFFVVVRILGILFQV</sequence>
<reference evidence="2 3" key="1">
    <citation type="submission" date="2019-03" db="EMBL/GenBank/DDBJ databases">
        <title>Genomic Encyclopedia of Type Strains, Phase IV (KMG-IV): sequencing the most valuable type-strain genomes for metagenomic binning, comparative biology and taxonomic classification.</title>
        <authorList>
            <person name="Goeker M."/>
        </authorList>
    </citation>
    <scope>NUCLEOTIDE SEQUENCE [LARGE SCALE GENOMIC DNA]</scope>
    <source>
        <strain evidence="2 3">DSM 28867</strain>
    </source>
</reference>
<evidence type="ECO:0000256" key="1">
    <source>
        <dbReference type="SAM" id="Phobius"/>
    </source>
</evidence>